<feature type="domain" description="Pyruvate phosphate dikinase AMP/ATP-binding" evidence="18">
    <location>
        <begin position="319"/>
        <end position="388"/>
    </location>
</feature>
<evidence type="ECO:0000256" key="13">
    <source>
        <dbReference type="PIRSR" id="PIRSR000853-1"/>
    </source>
</evidence>
<dbReference type="PIRSF" id="PIRSF000853">
    <property type="entry name" value="PPDK"/>
    <property type="match status" value="1"/>
</dbReference>
<keyword evidence="16" id="KW-0175">Coiled coil</keyword>
<feature type="coiled-coil region" evidence="16">
    <location>
        <begin position="669"/>
        <end position="696"/>
    </location>
</feature>
<keyword evidence="9 20" id="KW-0418">Kinase</keyword>
<dbReference type="Gene3D" id="3.30.1490.20">
    <property type="entry name" value="ATP-grasp fold, A domain"/>
    <property type="match status" value="1"/>
</dbReference>
<feature type="active site" description="Tele-phosphohistidine intermediate" evidence="13">
    <location>
        <position position="487"/>
    </location>
</feature>
<keyword evidence="11 15" id="KW-0460">Magnesium</keyword>
<feature type="active site" description="Proton donor" evidence="13">
    <location>
        <position position="869"/>
    </location>
</feature>
<evidence type="ECO:0000259" key="17">
    <source>
        <dbReference type="Pfam" id="PF00391"/>
    </source>
</evidence>
<keyword evidence="8" id="KW-0547">Nucleotide-binding</keyword>
<dbReference type="Gene3D" id="3.30.470.20">
    <property type="entry name" value="ATP-grasp fold, B domain"/>
    <property type="match status" value="1"/>
</dbReference>
<keyword evidence="10" id="KW-0067">ATP-binding</keyword>
<comment type="cofactor">
    <cofactor evidence="1 12 15">
        <name>Mg(2+)</name>
        <dbReference type="ChEBI" id="CHEBI:18420"/>
    </cofactor>
</comment>
<dbReference type="EC" id="2.7.9.1" evidence="4 12"/>
<dbReference type="NCBIfam" id="TIGR01828">
    <property type="entry name" value="pyru_phos_dikin"/>
    <property type="match status" value="1"/>
</dbReference>
<feature type="binding site" evidence="14">
    <location>
        <position position="805"/>
    </location>
    <ligand>
        <name>substrate</name>
    </ligand>
</feature>
<accession>A0A3R6AVZ4</accession>
<gene>
    <name evidence="20" type="ORF">EQP59_04815</name>
</gene>
<feature type="binding site" evidence="14">
    <location>
        <position position="804"/>
    </location>
    <ligand>
        <name>substrate</name>
    </ligand>
</feature>
<dbReference type="SUPFAM" id="SSF56059">
    <property type="entry name" value="Glutathione synthetase ATP-binding domain-like"/>
    <property type="match status" value="1"/>
</dbReference>
<reference evidence="20 21" key="1">
    <citation type="submission" date="2019-01" db="EMBL/GenBank/DDBJ databases">
        <title>Whole Genome of Ornithobacterium rhinotracheale FARPER-174b.</title>
        <authorList>
            <person name="Tataje-Lavanda L.A."/>
            <person name="Montalvan A."/>
            <person name="Montesinos R."/>
            <person name="Zimic M."/>
            <person name="Fernandez-Sanchez M."/>
            <person name="Fernandez-Diaz M."/>
        </authorList>
    </citation>
    <scope>NUCLEOTIDE SEQUENCE [LARGE SCALE GENOMIC DNA]</scope>
    <source>
        <strain evidence="20 21">FARPER-174b</strain>
    </source>
</reference>
<name>A0A3R6AVZ4_ORNRH</name>
<dbReference type="PANTHER" id="PTHR22931">
    <property type="entry name" value="PHOSPHOENOLPYRUVATE DIKINASE-RELATED"/>
    <property type="match status" value="1"/>
</dbReference>
<dbReference type="SUPFAM" id="SSF51621">
    <property type="entry name" value="Phosphoenolpyruvate/pyruvate domain"/>
    <property type="match status" value="1"/>
</dbReference>
<evidence type="ECO:0000256" key="3">
    <source>
        <dbReference type="ARBA" id="ARBA00007837"/>
    </source>
</evidence>
<evidence type="ECO:0000256" key="15">
    <source>
        <dbReference type="PIRSR" id="PIRSR000853-3"/>
    </source>
</evidence>
<dbReference type="InterPro" id="IPR015813">
    <property type="entry name" value="Pyrv/PenolPyrv_kinase-like_dom"/>
</dbReference>
<evidence type="ECO:0000256" key="14">
    <source>
        <dbReference type="PIRSR" id="PIRSR000853-2"/>
    </source>
</evidence>
<feature type="binding site" evidence="14">
    <location>
        <position position="596"/>
    </location>
    <ligand>
        <name>substrate</name>
    </ligand>
</feature>
<dbReference type="PROSITE" id="PS00370">
    <property type="entry name" value="PEP_ENZYMES_PHOS_SITE"/>
    <property type="match status" value="1"/>
</dbReference>
<dbReference type="InterPro" id="IPR023151">
    <property type="entry name" value="PEP_util_CS"/>
</dbReference>
<dbReference type="Gene3D" id="3.20.20.60">
    <property type="entry name" value="Phosphoenolpyruvate-binding domains"/>
    <property type="match status" value="1"/>
</dbReference>
<dbReference type="RefSeq" id="WP_128502236.1">
    <property type="nucleotide sequence ID" value="NZ_CP035107.1"/>
</dbReference>
<comment type="catalytic activity">
    <reaction evidence="12">
        <text>pyruvate + phosphate + ATP = phosphoenolpyruvate + AMP + diphosphate + H(+)</text>
        <dbReference type="Rhea" id="RHEA:10756"/>
        <dbReference type="ChEBI" id="CHEBI:15361"/>
        <dbReference type="ChEBI" id="CHEBI:15378"/>
        <dbReference type="ChEBI" id="CHEBI:30616"/>
        <dbReference type="ChEBI" id="CHEBI:33019"/>
        <dbReference type="ChEBI" id="CHEBI:43474"/>
        <dbReference type="ChEBI" id="CHEBI:58702"/>
        <dbReference type="ChEBI" id="CHEBI:456215"/>
        <dbReference type="EC" id="2.7.9.1"/>
    </reaction>
</comment>
<dbReference type="InterPro" id="IPR013815">
    <property type="entry name" value="ATP_grasp_subdomain_1"/>
</dbReference>
<dbReference type="AlphaFoldDB" id="A0A3R6AVZ4"/>
<dbReference type="InterPro" id="IPR010121">
    <property type="entry name" value="Pyruvate_phosphate_dikinase"/>
</dbReference>
<evidence type="ECO:0000256" key="16">
    <source>
        <dbReference type="SAM" id="Coils"/>
    </source>
</evidence>
<dbReference type="InterPro" id="IPR000121">
    <property type="entry name" value="PEP_util_C"/>
</dbReference>
<feature type="binding site" evidence="15">
    <location>
        <position position="807"/>
    </location>
    <ligand>
        <name>Mg(2+)</name>
        <dbReference type="ChEBI" id="CHEBI:18420"/>
    </ligand>
</feature>
<dbReference type="Proteomes" id="UP000287701">
    <property type="component" value="Chromosome"/>
</dbReference>
<feature type="binding site" evidence="14">
    <location>
        <position position="806"/>
    </location>
    <ligand>
        <name>substrate</name>
    </ligand>
</feature>
<dbReference type="Pfam" id="PF00391">
    <property type="entry name" value="PEP-utilizers"/>
    <property type="match status" value="1"/>
</dbReference>
<evidence type="ECO:0000259" key="18">
    <source>
        <dbReference type="Pfam" id="PF01326"/>
    </source>
</evidence>
<evidence type="ECO:0000256" key="6">
    <source>
        <dbReference type="ARBA" id="ARBA00022679"/>
    </source>
</evidence>
<dbReference type="GO" id="GO:0046872">
    <property type="term" value="F:metal ion binding"/>
    <property type="evidence" value="ECO:0007669"/>
    <property type="project" value="UniProtKB-UniRule"/>
</dbReference>
<evidence type="ECO:0000256" key="10">
    <source>
        <dbReference type="ARBA" id="ARBA00022840"/>
    </source>
</evidence>
<dbReference type="InterPro" id="IPR040442">
    <property type="entry name" value="Pyrv_kinase-like_dom_sf"/>
</dbReference>
<feature type="domain" description="PEP-utilising enzyme C-terminal" evidence="19">
    <location>
        <begin position="559"/>
        <end position="907"/>
    </location>
</feature>
<proteinExistence type="inferred from homology"/>
<evidence type="ECO:0000256" key="4">
    <source>
        <dbReference type="ARBA" id="ARBA00011994"/>
    </source>
</evidence>
<keyword evidence="6 20" id="KW-0808">Transferase</keyword>
<sequence length="914" mass="101871">MSNKEKYVYSFGGGRADGNESMKNLLGGKGANLAEMAGNPNLKLPVPPGFTITTEVCTYYYDNDKKYPAELEQQILDALKEVEELTGKKFGAKENPLLLSVRSGARQSMPGMMDTVLNIGLSLDNIQGLIDASGDERFAYDAYRRLIMMYADVVMEKAGGLEPAEGVGIRKLMDEELEKVKKENNYKNDTELTVPQLKELAKLYKELIKKHHGLEFPENPMDQLMGGVGAVFQSWNGKRAKEYRRIERIPDDWGTAVNVQTMVFGNMGEGSCTGVAFTRNPGNGDNHFYGEYLVNAQGEDVVAGIRTPSPINETSKNDQSKDLETLEVFMPEQYKQLDEIQNRLEKHYKDMQDIEFTIENGKLYMLQCRVGKRNGVAAVKMATDMYEEGLIDAQTAIMRVKPNQLVELLLPMIDPEEEKTHKPIAKGLPAGPGGAVGRVVFTSDDAVEWASRGEKVILVREETSPEDVDGMHKAEAILTSKGGMTSHAALVARGWGKCCIVGCGDIEIQEREKYFIDKNGNKVQEGDLISLNGTKGLVYQGELKLKDIDLNDNKAYSILMKLVDENKSMGVRTNADTPKDAKQAILFGAEGIGLFRTEHMFYGEGSEKPLFLLRKMIMSETTEDRKKALDELSVFVKSDIKKTLEVMEGRPVTIRLLDPPLHEFVPHDQKKLEALSQELNISLADLERRILGLKENNPMLGHRGVRLGISYPEVTEMQMRAIFEAAQEIINEGGKAHPEIMIPVTCTYKELENQKEIFDRVNKEVAQKYGVEKVECLFGTMIEIPRAALLADKMAQVADFFSFGTNDLTQMSFGFSRDDIGSFLPKYLDQKILPEDPFQTIDTEGVGRLIETATEKGRETKPSLKVGICGEHGGDPDSVKFCQSIGLNYVSCSPYRVPIARLAAAQAYLEQKNK</sequence>
<dbReference type="InterPro" id="IPR008279">
    <property type="entry name" value="PEP-util_enz_mobile_dom"/>
</dbReference>
<dbReference type="InterPro" id="IPR002192">
    <property type="entry name" value="PPDK_AMP/ATP-bd"/>
</dbReference>
<feature type="domain" description="PEP-utilising enzyme mobile" evidence="17">
    <location>
        <begin position="454"/>
        <end position="536"/>
    </location>
</feature>
<evidence type="ECO:0000259" key="19">
    <source>
        <dbReference type="Pfam" id="PF02896"/>
    </source>
</evidence>
<dbReference type="PROSITE" id="PS00742">
    <property type="entry name" value="PEP_ENZYMES_2"/>
    <property type="match status" value="1"/>
</dbReference>
<dbReference type="SUPFAM" id="SSF52009">
    <property type="entry name" value="Phosphohistidine domain"/>
    <property type="match status" value="1"/>
</dbReference>
<organism evidence="20 21">
    <name type="scientific">Ornithobacterium rhinotracheale</name>
    <dbReference type="NCBI Taxonomy" id="28251"/>
    <lineage>
        <taxon>Bacteria</taxon>
        <taxon>Pseudomonadati</taxon>
        <taxon>Bacteroidota</taxon>
        <taxon>Flavobacteriia</taxon>
        <taxon>Flavobacteriales</taxon>
        <taxon>Weeksellaceae</taxon>
        <taxon>Ornithobacterium</taxon>
    </lineage>
</organism>
<dbReference type="Gene3D" id="1.20.80.30">
    <property type="match status" value="1"/>
</dbReference>
<dbReference type="PANTHER" id="PTHR22931:SF9">
    <property type="entry name" value="PYRUVATE, PHOSPHATE DIKINASE 1, CHLOROPLASTIC"/>
    <property type="match status" value="1"/>
</dbReference>
<keyword evidence="20" id="KW-0670">Pyruvate</keyword>
<dbReference type="Pfam" id="PF02896">
    <property type="entry name" value="PEP-utilizers_C"/>
    <property type="match status" value="1"/>
</dbReference>
<evidence type="ECO:0000256" key="9">
    <source>
        <dbReference type="ARBA" id="ARBA00022777"/>
    </source>
</evidence>
<evidence type="ECO:0000256" key="2">
    <source>
        <dbReference type="ARBA" id="ARBA00003144"/>
    </source>
</evidence>
<dbReference type="InterPro" id="IPR018274">
    <property type="entry name" value="PEP_util_AS"/>
</dbReference>
<feature type="binding site" evidence="14">
    <location>
        <position position="783"/>
    </location>
    <ligand>
        <name>substrate</name>
    </ligand>
</feature>
<comment type="function">
    <text evidence="2">Catalyzes the reversible phosphorylation of pyruvate and phosphate.</text>
</comment>
<feature type="binding site" evidence="15">
    <location>
        <position position="783"/>
    </location>
    <ligand>
        <name>Mg(2+)</name>
        <dbReference type="ChEBI" id="CHEBI:18420"/>
    </ligand>
</feature>
<dbReference type="InterPro" id="IPR036637">
    <property type="entry name" value="Phosphohistidine_dom_sf"/>
</dbReference>
<dbReference type="GO" id="GO:0005524">
    <property type="term" value="F:ATP binding"/>
    <property type="evidence" value="ECO:0007669"/>
    <property type="project" value="UniProtKB-UniRule"/>
</dbReference>
<keyword evidence="7 15" id="KW-0479">Metal-binding</keyword>
<evidence type="ECO:0000256" key="8">
    <source>
        <dbReference type="ARBA" id="ARBA00022741"/>
    </source>
</evidence>
<evidence type="ECO:0000313" key="21">
    <source>
        <dbReference type="Proteomes" id="UP000287701"/>
    </source>
</evidence>
<feature type="binding site" evidence="14">
    <location>
        <position position="655"/>
    </location>
    <ligand>
        <name>substrate</name>
    </ligand>
</feature>
<evidence type="ECO:0000256" key="12">
    <source>
        <dbReference type="PIRNR" id="PIRNR000853"/>
    </source>
</evidence>
<feature type="domain" description="Pyruvate phosphate dikinase AMP/ATP-binding" evidence="18">
    <location>
        <begin position="24"/>
        <end position="312"/>
    </location>
</feature>
<dbReference type="GO" id="GO:0050242">
    <property type="term" value="F:pyruvate, phosphate dikinase activity"/>
    <property type="evidence" value="ECO:0007669"/>
    <property type="project" value="UniProtKB-UniRule"/>
</dbReference>
<dbReference type="OrthoDB" id="9765468at2"/>
<evidence type="ECO:0000256" key="11">
    <source>
        <dbReference type="ARBA" id="ARBA00022842"/>
    </source>
</evidence>
<comment type="similarity">
    <text evidence="3 12">Belongs to the PEP-utilizing enzyme family.</text>
</comment>
<protein>
    <recommendedName>
        <fullName evidence="5 12">Pyruvate, phosphate dikinase</fullName>
        <ecNumber evidence="4 12">2.7.9.1</ecNumber>
    </recommendedName>
</protein>
<dbReference type="EMBL" id="CP035107">
    <property type="protein sequence ID" value="QAR31802.1"/>
    <property type="molecule type" value="Genomic_DNA"/>
</dbReference>
<dbReference type="Gene3D" id="3.50.30.10">
    <property type="entry name" value="Phosphohistidine domain"/>
    <property type="match status" value="1"/>
</dbReference>
<dbReference type="Gene3D" id="1.10.189.10">
    <property type="entry name" value="Pyruvate Phosphate Dikinase, domain 2"/>
    <property type="match status" value="1"/>
</dbReference>
<dbReference type="GO" id="GO:0016301">
    <property type="term" value="F:kinase activity"/>
    <property type="evidence" value="ECO:0007669"/>
    <property type="project" value="UniProtKB-UniRule"/>
</dbReference>
<evidence type="ECO:0000313" key="20">
    <source>
        <dbReference type="EMBL" id="QAR31802.1"/>
    </source>
</evidence>
<evidence type="ECO:0000256" key="1">
    <source>
        <dbReference type="ARBA" id="ARBA00001946"/>
    </source>
</evidence>
<evidence type="ECO:0000256" key="5">
    <source>
        <dbReference type="ARBA" id="ARBA00020138"/>
    </source>
</evidence>
<evidence type="ECO:0000256" key="7">
    <source>
        <dbReference type="ARBA" id="ARBA00022723"/>
    </source>
</evidence>
<feature type="binding site" evidence="14">
    <location>
        <position position="807"/>
    </location>
    <ligand>
        <name>substrate</name>
    </ligand>
</feature>
<dbReference type="NCBIfam" id="NF004531">
    <property type="entry name" value="PRK05878.1"/>
    <property type="match status" value="1"/>
</dbReference>
<dbReference type="Pfam" id="PF01326">
    <property type="entry name" value="PPDK_N"/>
    <property type="match status" value="2"/>
</dbReference>